<comment type="similarity">
    <text evidence="1 4 5">Belongs to the bacterial ribosomal protein bL36 family.</text>
</comment>
<dbReference type="PANTHER" id="PTHR42888">
    <property type="entry name" value="50S RIBOSOMAL PROTEIN L36, CHLOROPLASTIC"/>
    <property type="match status" value="1"/>
</dbReference>
<dbReference type="RefSeq" id="WP_145094547.1">
    <property type="nucleotide sequence ID" value="NZ_CP036274.1"/>
</dbReference>
<evidence type="ECO:0000256" key="4">
    <source>
        <dbReference type="HAMAP-Rule" id="MF_00251"/>
    </source>
</evidence>
<dbReference type="GO" id="GO:0006412">
    <property type="term" value="P:translation"/>
    <property type="evidence" value="ECO:0007669"/>
    <property type="project" value="UniProtKB-UniRule"/>
</dbReference>
<reference evidence="6 7" key="1">
    <citation type="submission" date="2019-02" db="EMBL/GenBank/DDBJ databases">
        <title>Deep-cultivation of Planctomycetes and their phenomic and genomic characterization uncovers novel biology.</title>
        <authorList>
            <person name="Wiegand S."/>
            <person name="Jogler M."/>
            <person name="Boedeker C."/>
            <person name="Pinto D."/>
            <person name="Vollmers J."/>
            <person name="Rivas-Marin E."/>
            <person name="Kohn T."/>
            <person name="Peeters S.H."/>
            <person name="Heuer A."/>
            <person name="Rast P."/>
            <person name="Oberbeckmann S."/>
            <person name="Bunk B."/>
            <person name="Jeske O."/>
            <person name="Meyerdierks A."/>
            <person name="Storesund J.E."/>
            <person name="Kallscheuer N."/>
            <person name="Luecker S."/>
            <person name="Lage O.M."/>
            <person name="Pohl T."/>
            <person name="Merkel B.J."/>
            <person name="Hornburger P."/>
            <person name="Mueller R.-W."/>
            <person name="Bruemmer F."/>
            <person name="Labrenz M."/>
            <person name="Spormann A.M."/>
            <person name="Op den Camp H."/>
            <person name="Overmann J."/>
            <person name="Amann R."/>
            <person name="Jetten M.S.M."/>
            <person name="Mascher T."/>
            <person name="Medema M.H."/>
            <person name="Devos D.P."/>
            <person name="Kaster A.-K."/>
            <person name="Ovreas L."/>
            <person name="Rohde M."/>
            <person name="Galperin M.Y."/>
            <person name="Jogler C."/>
        </authorList>
    </citation>
    <scope>NUCLEOTIDE SEQUENCE [LARGE SCALE GENOMIC DNA]</scope>
    <source>
        <strain evidence="6 7">ETA_A8</strain>
    </source>
</reference>
<dbReference type="InterPro" id="IPR035977">
    <property type="entry name" value="Ribosomal_bL36_sp"/>
</dbReference>
<dbReference type="SUPFAM" id="SSF57840">
    <property type="entry name" value="Ribosomal protein L36"/>
    <property type="match status" value="1"/>
</dbReference>
<gene>
    <name evidence="4 6" type="primary">rpmJ</name>
    <name evidence="6" type="ORF">ETAA8_50520</name>
</gene>
<keyword evidence="7" id="KW-1185">Reference proteome</keyword>
<accession>A0A517YI99</accession>
<proteinExistence type="inferred from homology"/>
<dbReference type="KEGG" id="aagg:ETAA8_50520"/>
<dbReference type="GO" id="GO:0005840">
    <property type="term" value="C:ribosome"/>
    <property type="evidence" value="ECO:0007669"/>
    <property type="project" value="UniProtKB-KW"/>
</dbReference>
<keyword evidence="2 4" id="KW-0689">Ribosomal protein</keyword>
<evidence type="ECO:0000256" key="3">
    <source>
        <dbReference type="ARBA" id="ARBA00023274"/>
    </source>
</evidence>
<keyword evidence="3 4" id="KW-0687">Ribonucleoprotein</keyword>
<evidence type="ECO:0000313" key="7">
    <source>
        <dbReference type="Proteomes" id="UP000315017"/>
    </source>
</evidence>
<dbReference type="HAMAP" id="MF_00251">
    <property type="entry name" value="Ribosomal_bL36"/>
    <property type="match status" value="1"/>
</dbReference>
<dbReference type="PANTHER" id="PTHR42888:SF1">
    <property type="entry name" value="LARGE RIBOSOMAL SUBUNIT PROTEIN BL36C"/>
    <property type="match status" value="1"/>
</dbReference>
<sequence>MKVRASVKKICENCKVVRRKGRVYVVCTNARHKQRQG</sequence>
<name>A0A517YI99_9BACT</name>
<dbReference type="EMBL" id="CP036274">
    <property type="protein sequence ID" value="QDU29935.1"/>
    <property type="molecule type" value="Genomic_DNA"/>
</dbReference>
<dbReference type="GO" id="GO:0005737">
    <property type="term" value="C:cytoplasm"/>
    <property type="evidence" value="ECO:0007669"/>
    <property type="project" value="UniProtKB-ARBA"/>
</dbReference>
<dbReference type="PROSITE" id="PS00828">
    <property type="entry name" value="RIBOSOMAL_L36"/>
    <property type="match status" value="1"/>
</dbReference>
<organism evidence="6 7">
    <name type="scientific">Anatilimnocola aggregata</name>
    <dbReference type="NCBI Taxonomy" id="2528021"/>
    <lineage>
        <taxon>Bacteria</taxon>
        <taxon>Pseudomonadati</taxon>
        <taxon>Planctomycetota</taxon>
        <taxon>Planctomycetia</taxon>
        <taxon>Pirellulales</taxon>
        <taxon>Pirellulaceae</taxon>
        <taxon>Anatilimnocola</taxon>
    </lineage>
</organism>
<dbReference type="NCBIfam" id="TIGR01022">
    <property type="entry name" value="rpmJ_bact"/>
    <property type="match status" value="1"/>
</dbReference>
<protein>
    <recommendedName>
        <fullName evidence="4">Large ribosomal subunit protein bL36</fullName>
    </recommendedName>
</protein>
<dbReference type="InterPro" id="IPR000473">
    <property type="entry name" value="Ribosomal_bL36"/>
</dbReference>
<evidence type="ECO:0000256" key="1">
    <source>
        <dbReference type="ARBA" id="ARBA00007645"/>
    </source>
</evidence>
<evidence type="ECO:0000256" key="5">
    <source>
        <dbReference type="RuleBase" id="RU000571"/>
    </source>
</evidence>
<dbReference type="Pfam" id="PF00444">
    <property type="entry name" value="Ribosomal_L36"/>
    <property type="match status" value="1"/>
</dbReference>
<dbReference type="Proteomes" id="UP000315017">
    <property type="component" value="Chromosome"/>
</dbReference>
<dbReference type="GO" id="GO:0003735">
    <property type="term" value="F:structural constituent of ribosome"/>
    <property type="evidence" value="ECO:0007669"/>
    <property type="project" value="InterPro"/>
</dbReference>
<evidence type="ECO:0000313" key="6">
    <source>
        <dbReference type="EMBL" id="QDU29935.1"/>
    </source>
</evidence>
<dbReference type="AlphaFoldDB" id="A0A517YI99"/>
<evidence type="ECO:0000256" key="2">
    <source>
        <dbReference type="ARBA" id="ARBA00022980"/>
    </source>
</evidence>
<dbReference type="GO" id="GO:1990904">
    <property type="term" value="C:ribonucleoprotein complex"/>
    <property type="evidence" value="ECO:0007669"/>
    <property type="project" value="UniProtKB-KW"/>
</dbReference>